<dbReference type="EMBL" id="JAHUTI010068875">
    <property type="protein sequence ID" value="MED6253603.1"/>
    <property type="molecule type" value="Genomic_DNA"/>
</dbReference>
<proteinExistence type="predicted"/>
<dbReference type="Proteomes" id="UP001345963">
    <property type="component" value="Unassembled WGS sequence"/>
</dbReference>
<reference evidence="1 2" key="1">
    <citation type="submission" date="2021-07" db="EMBL/GenBank/DDBJ databases">
        <authorList>
            <person name="Palmer J.M."/>
        </authorList>
    </citation>
    <scope>NUCLEOTIDE SEQUENCE [LARGE SCALE GENOMIC DNA]</scope>
    <source>
        <strain evidence="1 2">AT_MEX2019</strain>
        <tissue evidence="1">Muscle</tissue>
    </source>
</reference>
<comment type="caution">
    <text evidence="1">The sequence shown here is derived from an EMBL/GenBank/DDBJ whole genome shotgun (WGS) entry which is preliminary data.</text>
</comment>
<feature type="non-terminal residue" evidence="1">
    <location>
        <position position="1"/>
    </location>
</feature>
<name>A0ABU7BVP7_9TELE</name>
<protein>
    <submittedName>
        <fullName evidence="1">Uncharacterized protein</fullName>
    </submittedName>
</protein>
<organism evidence="1 2">
    <name type="scientific">Ataeniobius toweri</name>
    <dbReference type="NCBI Taxonomy" id="208326"/>
    <lineage>
        <taxon>Eukaryota</taxon>
        <taxon>Metazoa</taxon>
        <taxon>Chordata</taxon>
        <taxon>Craniata</taxon>
        <taxon>Vertebrata</taxon>
        <taxon>Euteleostomi</taxon>
        <taxon>Actinopterygii</taxon>
        <taxon>Neopterygii</taxon>
        <taxon>Teleostei</taxon>
        <taxon>Neoteleostei</taxon>
        <taxon>Acanthomorphata</taxon>
        <taxon>Ovalentaria</taxon>
        <taxon>Atherinomorphae</taxon>
        <taxon>Cyprinodontiformes</taxon>
        <taxon>Goodeidae</taxon>
        <taxon>Ataeniobius</taxon>
    </lineage>
</organism>
<evidence type="ECO:0000313" key="2">
    <source>
        <dbReference type="Proteomes" id="UP001345963"/>
    </source>
</evidence>
<evidence type="ECO:0000313" key="1">
    <source>
        <dbReference type="EMBL" id="MED6253603.1"/>
    </source>
</evidence>
<accession>A0ABU7BVP7</accession>
<sequence length="76" mass="8297">CCFVTFYTRKAALEAQNALHNIKTLTGKSLTSVLNQTRLKRRPCGRRTPTAPAFGANVNTCFGDFDCVHTAGLSAY</sequence>
<gene>
    <name evidence="1" type="ORF">ATANTOWER_015828</name>
</gene>
<keyword evidence="2" id="KW-1185">Reference proteome</keyword>